<evidence type="ECO:0000256" key="10">
    <source>
        <dbReference type="ARBA" id="ARBA00023224"/>
    </source>
</evidence>
<feature type="region of interest" description="Disordered" evidence="12">
    <location>
        <begin position="364"/>
        <end position="398"/>
    </location>
</feature>
<dbReference type="InterPro" id="IPR000276">
    <property type="entry name" value="GPCR_Rhodpsn"/>
</dbReference>
<evidence type="ECO:0000256" key="7">
    <source>
        <dbReference type="ARBA" id="ARBA00023136"/>
    </source>
</evidence>
<dbReference type="GO" id="GO:0004875">
    <property type="term" value="F:complement receptor activity"/>
    <property type="evidence" value="ECO:0007669"/>
    <property type="project" value="TreeGrafter"/>
</dbReference>
<evidence type="ECO:0000256" key="2">
    <source>
        <dbReference type="ARBA" id="ARBA00022475"/>
    </source>
</evidence>
<dbReference type="InterPro" id="IPR003981">
    <property type="entry name" value="Leukotriene_B4_rcpt"/>
</dbReference>
<dbReference type="AlphaFoldDB" id="A0A8B9Y300"/>
<evidence type="ECO:0000256" key="6">
    <source>
        <dbReference type="ARBA" id="ARBA00023040"/>
    </source>
</evidence>
<feature type="transmembrane region" description="Helical" evidence="13">
    <location>
        <begin position="36"/>
        <end position="54"/>
    </location>
</feature>
<evidence type="ECO:0000256" key="9">
    <source>
        <dbReference type="ARBA" id="ARBA00023180"/>
    </source>
</evidence>
<keyword evidence="2" id="KW-1003">Cell membrane</keyword>
<keyword evidence="3" id="KW-0597">Phosphoprotein</keyword>
<keyword evidence="10" id="KW-0807">Transducer</keyword>
<evidence type="ECO:0000256" key="4">
    <source>
        <dbReference type="ARBA" id="ARBA00022692"/>
    </source>
</evidence>
<feature type="transmembrane region" description="Helical" evidence="13">
    <location>
        <begin position="66"/>
        <end position="94"/>
    </location>
</feature>
<dbReference type="PRINTS" id="PR00237">
    <property type="entry name" value="GPCRRHODOPSN"/>
</dbReference>
<evidence type="ECO:0000256" key="3">
    <source>
        <dbReference type="ARBA" id="ARBA00022553"/>
    </source>
</evidence>
<evidence type="ECO:0000256" key="13">
    <source>
        <dbReference type="SAM" id="Phobius"/>
    </source>
</evidence>
<dbReference type="PROSITE" id="PS50262">
    <property type="entry name" value="G_PROTEIN_RECEP_F1_2"/>
    <property type="match status" value="1"/>
</dbReference>
<dbReference type="GeneTree" id="ENSGT00950000182966"/>
<evidence type="ECO:0000313" key="16">
    <source>
        <dbReference type="Proteomes" id="UP000694520"/>
    </source>
</evidence>
<dbReference type="SUPFAM" id="SSF81321">
    <property type="entry name" value="Family A G protein-coupled receptor-like"/>
    <property type="match status" value="2"/>
</dbReference>
<feature type="transmembrane region" description="Helical" evidence="13">
    <location>
        <begin position="229"/>
        <end position="251"/>
    </location>
</feature>
<evidence type="ECO:0000256" key="12">
    <source>
        <dbReference type="SAM" id="MobiDB-lite"/>
    </source>
</evidence>
<dbReference type="Ensembl" id="ENSBGRT00000036463.1">
    <property type="protein sequence ID" value="ENSBGRP00000031521.1"/>
    <property type="gene ID" value="ENSBGRG00000019850.1"/>
</dbReference>
<dbReference type="GO" id="GO:0006954">
    <property type="term" value="P:inflammatory response"/>
    <property type="evidence" value="ECO:0007669"/>
    <property type="project" value="TreeGrafter"/>
</dbReference>
<dbReference type="GO" id="GO:0004974">
    <property type="term" value="F:leukotriene receptor activity"/>
    <property type="evidence" value="ECO:0007669"/>
    <property type="project" value="InterPro"/>
</dbReference>
<dbReference type="Gene3D" id="1.20.1070.10">
    <property type="entry name" value="Rhodopsin 7-helix transmembrane proteins"/>
    <property type="match status" value="2"/>
</dbReference>
<organism evidence="15 16">
    <name type="scientific">Bos mutus grunniens</name>
    <name type="common">Wild yak</name>
    <name type="synonym">Bos grunniens</name>
    <dbReference type="NCBI Taxonomy" id="30521"/>
    <lineage>
        <taxon>Eukaryota</taxon>
        <taxon>Metazoa</taxon>
        <taxon>Chordata</taxon>
        <taxon>Craniata</taxon>
        <taxon>Vertebrata</taxon>
        <taxon>Euteleostomi</taxon>
        <taxon>Mammalia</taxon>
        <taxon>Eutheria</taxon>
        <taxon>Laurasiatheria</taxon>
        <taxon>Artiodactyla</taxon>
        <taxon>Ruminantia</taxon>
        <taxon>Pecora</taxon>
        <taxon>Bovidae</taxon>
        <taxon>Bovinae</taxon>
        <taxon>Bos</taxon>
    </lineage>
</organism>
<feature type="domain" description="G-protein coupled receptors family 1 profile" evidence="14">
    <location>
        <begin position="85"/>
        <end position="335"/>
    </location>
</feature>
<reference evidence="15" key="2">
    <citation type="submission" date="2025-08" db="UniProtKB">
        <authorList>
            <consortium name="Ensembl"/>
        </authorList>
    </citation>
    <scope>IDENTIFICATION</scope>
</reference>
<evidence type="ECO:0000256" key="1">
    <source>
        <dbReference type="ARBA" id="ARBA00004651"/>
    </source>
</evidence>
<name>A0A8B9Y300_BOSMU</name>
<dbReference type="PRINTS" id="PR01476">
    <property type="entry name" value="LTBRECEPTOR"/>
</dbReference>
<evidence type="ECO:0000256" key="5">
    <source>
        <dbReference type="ARBA" id="ARBA00022989"/>
    </source>
</evidence>
<protein>
    <submittedName>
        <fullName evidence="15">Leukotriene B4 receptor</fullName>
    </submittedName>
</protein>
<comment type="similarity">
    <text evidence="11">Belongs to the chemokine-like receptor (CMKLR) family.</text>
</comment>
<keyword evidence="5 13" id="KW-1133">Transmembrane helix</keyword>
<dbReference type="GO" id="GO:0005886">
    <property type="term" value="C:plasma membrane"/>
    <property type="evidence" value="ECO:0007669"/>
    <property type="project" value="UniProtKB-SubCell"/>
</dbReference>
<comment type="subcellular location">
    <subcellularLocation>
        <location evidence="1">Cell membrane</location>
        <topology evidence="1">Multi-pass membrane protein</topology>
    </subcellularLocation>
</comment>
<sequence length="398" mass="43169">MIRVVYPGEQHLMVLTLKTDESTQTRCIGSVRKPFLHVRVTLTLQVLAIAMNTTSPAAPSSSGVSFISLLVIIVLSVALAVGLPGNSFVVWSILAKLRKRSVTALMVLHLALADLAVLLTAPFFLYSVAQGTWTFGLSSCRLFLCLWSQHVCQRPTYHDHESGPLAGGGPPFVSQKLRTKAVAWRVLAGIWVMSVLLATPVLLYRTVHLGLNNRSLTCFLKYPSERHRAFHLFFEVITGFLLPFLVVVASYCDIGRRLRARRFGRSRRTGRLVALIILAFAAFWLPYHVVNLAEGFRAAAGKALGSGPVGRRLLLARHVLITLAFLSSSVNPLLYACAGGGLLRSAGVGFIAKLLEGTCSETSSSRRKGTLAQTVRGTPASPEPDPAESLTASTNPLE</sequence>
<feature type="transmembrane region" description="Helical" evidence="13">
    <location>
        <begin position="131"/>
        <end position="148"/>
    </location>
</feature>
<feature type="transmembrane region" description="Helical" evidence="13">
    <location>
        <begin position="182"/>
        <end position="204"/>
    </location>
</feature>
<evidence type="ECO:0000259" key="14">
    <source>
        <dbReference type="PROSITE" id="PS50262"/>
    </source>
</evidence>
<dbReference type="GO" id="GO:0007200">
    <property type="term" value="P:phospholipase C-activating G protein-coupled receptor signaling pathway"/>
    <property type="evidence" value="ECO:0007669"/>
    <property type="project" value="TreeGrafter"/>
</dbReference>
<dbReference type="InterPro" id="IPR000826">
    <property type="entry name" value="Formyl_rcpt-rel"/>
</dbReference>
<dbReference type="PRINTS" id="PR01477">
    <property type="entry name" value="LTB1RECEPTOR"/>
</dbReference>
<keyword evidence="7 13" id="KW-0472">Membrane</keyword>
<feature type="transmembrane region" description="Helical" evidence="13">
    <location>
        <begin position="272"/>
        <end position="289"/>
    </location>
</feature>
<dbReference type="Proteomes" id="UP000694520">
    <property type="component" value="Chromosome 11"/>
</dbReference>
<dbReference type="InterPro" id="IPR003983">
    <property type="entry name" value="Leukotriene_B4_typ-1_rcpt"/>
</dbReference>
<evidence type="ECO:0000313" key="15">
    <source>
        <dbReference type="Ensembl" id="ENSBGRP00000031521.1"/>
    </source>
</evidence>
<feature type="transmembrane region" description="Helical" evidence="13">
    <location>
        <begin position="106"/>
        <end position="125"/>
    </location>
</feature>
<dbReference type="InterPro" id="IPR017452">
    <property type="entry name" value="GPCR_Rhodpsn_7TM"/>
</dbReference>
<proteinExistence type="inferred from homology"/>
<keyword evidence="4 13" id="KW-0812">Transmembrane</keyword>
<dbReference type="PANTHER" id="PTHR24225">
    <property type="entry name" value="CHEMOTACTIC RECEPTOR"/>
    <property type="match status" value="1"/>
</dbReference>
<evidence type="ECO:0000256" key="11">
    <source>
        <dbReference type="ARBA" id="ARBA00025736"/>
    </source>
</evidence>
<keyword evidence="9" id="KW-0325">Glycoprotein</keyword>
<dbReference type="Pfam" id="PF00001">
    <property type="entry name" value="7tm_1"/>
    <property type="match status" value="2"/>
</dbReference>
<keyword evidence="6" id="KW-0297">G-protein coupled receptor</keyword>
<gene>
    <name evidence="15" type="primary">LTB4R</name>
</gene>
<accession>A0A8B9Y300</accession>
<dbReference type="GO" id="GO:0007204">
    <property type="term" value="P:positive regulation of cytosolic calcium ion concentration"/>
    <property type="evidence" value="ECO:0007669"/>
    <property type="project" value="TreeGrafter"/>
</dbReference>
<keyword evidence="16" id="KW-1185">Reference proteome</keyword>
<dbReference type="PANTHER" id="PTHR24225:SF72">
    <property type="entry name" value="G-PROTEIN COUPLED RECEPTORS FAMILY 1 PROFILE DOMAIN-CONTAINING PROTEIN-RELATED"/>
    <property type="match status" value="1"/>
</dbReference>
<evidence type="ECO:0000256" key="8">
    <source>
        <dbReference type="ARBA" id="ARBA00023170"/>
    </source>
</evidence>
<keyword evidence="8" id="KW-0675">Receptor</keyword>
<reference evidence="15" key="3">
    <citation type="submission" date="2025-09" db="UniProtKB">
        <authorList>
            <consortium name="Ensembl"/>
        </authorList>
    </citation>
    <scope>IDENTIFICATION</scope>
</reference>
<reference evidence="15" key="1">
    <citation type="submission" date="2019-05" db="EMBL/GenBank/DDBJ databases">
        <authorList>
            <person name="Zhang S."/>
            <person name="Liu J."/>
        </authorList>
    </citation>
    <scope>NUCLEOTIDE SEQUENCE [LARGE SCALE GENOMIC DNA]</scope>
</reference>